<evidence type="ECO:0000259" key="2">
    <source>
        <dbReference type="Pfam" id="PF21671"/>
    </source>
</evidence>
<evidence type="ECO:0000313" key="3">
    <source>
        <dbReference type="EMBL" id="KAG5637305.1"/>
    </source>
</evidence>
<keyword evidence="4" id="KW-1185">Reference proteome</keyword>
<dbReference type="Pfam" id="PF21671">
    <property type="entry name" value="CPL1-like"/>
    <property type="match status" value="1"/>
</dbReference>
<dbReference type="Proteomes" id="UP000717328">
    <property type="component" value="Unassembled WGS sequence"/>
</dbReference>
<feature type="region of interest" description="Disordered" evidence="1">
    <location>
        <begin position="512"/>
        <end position="533"/>
    </location>
</feature>
<accession>A0A9P7K5W9</accession>
<dbReference type="AlphaFoldDB" id="A0A9P7K5W9"/>
<proteinExistence type="predicted"/>
<organism evidence="3 4">
    <name type="scientific">Sphagnurus paluster</name>
    <dbReference type="NCBI Taxonomy" id="117069"/>
    <lineage>
        <taxon>Eukaryota</taxon>
        <taxon>Fungi</taxon>
        <taxon>Dikarya</taxon>
        <taxon>Basidiomycota</taxon>
        <taxon>Agaricomycotina</taxon>
        <taxon>Agaricomycetes</taxon>
        <taxon>Agaricomycetidae</taxon>
        <taxon>Agaricales</taxon>
        <taxon>Tricholomatineae</taxon>
        <taxon>Lyophyllaceae</taxon>
        <taxon>Sphagnurus</taxon>
    </lineage>
</organism>
<evidence type="ECO:0000313" key="4">
    <source>
        <dbReference type="Proteomes" id="UP000717328"/>
    </source>
</evidence>
<feature type="region of interest" description="Disordered" evidence="1">
    <location>
        <begin position="209"/>
        <end position="234"/>
    </location>
</feature>
<protein>
    <recommendedName>
        <fullName evidence="2">Protein CPL1-like domain-containing protein</fullName>
    </recommendedName>
</protein>
<feature type="compositionally biased region" description="Pro residues" evidence="1">
    <location>
        <begin position="514"/>
        <end position="528"/>
    </location>
</feature>
<name>A0A9P7K5W9_9AGAR</name>
<comment type="caution">
    <text evidence="3">The sequence shown here is derived from an EMBL/GenBank/DDBJ whole genome shotgun (WGS) entry which is preliminary data.</text>
</comment>
<sequence length="679" mass="69928">MKVADCGRLPGVVASSCSSSRCIITKCRDGWRLNANHSGCINNAMDHTSSEKIKRASVHPRLEDLALTARGAVVLDSDLWARTSVLVDLVVVLGNDSPPTLPTAPHNCPPMTRTEPRPALTAVDSGLVQCIVEATAKLLHSATVADFIVNLDALVDINAVVINTLRTCGCVQHLGLGELLDNVNAVVKTALEIQNWCLLHPIGAPAPHPSTVPLPHTTVAPQPSSSPAPSQPVTVPNESNGAIVVGLDPLLNSLTLGFLNSKINIDGLVSPELAGAANNLLDGIGIGPSGVSANHGNAPIVADVLVKANTNIAVEATLKAQISDLANLVLVLKNSSSVLPAPHNGPGSHPTSPENTLPVDKNLVDAVVRATIKLLSVDTVSALQLSLDALVDVTALINTSLLGCGCVNELGLDGLLLDVQNLLAAVLNVQRWCADHPIIPPTPSASLPAPHASATNMPRPPSHAGDLHINLGLDDLLAALGLNLNSEVDALVDLNGLVNTLVGVVVSIQGHSSPLPPNPSPAPHPSAPYPSGTPSTPITYGLVDAVVQATLNLVHSLTVAEVLANANILLGTSTTLLDALDHCGCVSRLGLGSLVSDVDKLLDILLKLNVWCREHPEVKGSGTGTGVGGIIINAQPLLKSLGLADVVQVEGVVNGLDGQVNPILKGLGLGGLRRWIAAS</sequence>
<gene>
    <name evidence="3" type="ORF">H0H81_005048</name>
</gene>
<dbReference type="OrthoDB" id="439917at2759"/>
<dbReference type="EMBL" id="JABCKI010005841">
    <property type="protein sequence ID" value="KAG5637305.1"/>
    <property type="molecule type" value="Genomic_DNA"/>
</dbReference>
<feature type="domain" description="Protein CPL1-like" evidence="2">
    <location>
        <begin position="4"/>
        <end position="41"/>
    </location>
</feature>
<evidence type="ECO:0000256" key="1">
    <source>
        <dbReference type="SAM" id="MobiDB-lite"/>
    </source>
</evidence>
<dbReference type="InterPro" id="IPR048661">
    <property type="entry name" value="CPL1-like"/>
</dbReference>
<reference evidence="3" key="2">
    <citation type="submission" date="2021-10" db="EMBL/GenBank/DDBJ databases">
        <title>Phylogenomics reveals ancestral predisposition of the termite-cultivated fungus Termitomyces towards a domesticated lifestyle.</title>
        <authorList>
            <person name="Auxier B."/>
            <person name="Grum-Grzhimaylo A."/>
            <person name="Cardenas M.E."/>
            <person name="Lodge J.D."/>
            <person name="Laessoe T."/>
            <person name="Pedersen O."/>
            <person name="Smith M.E."/>
            <person name="Kuyper T.W."/>
            <person name="Franco-Molano E.A."/>
            <person name="Baroni T.J."/>
            <person name="Aanen D.K."/>
        </authorList>
    </citation>
    <scope>NUCLEOTIDE SEQUENCE</scope>
    <source>
        <strain evidence="3">D49</strain>
    </source>
</reference>
<reference evidence="3" key="1">
    <citation type="submission" date="2021-02" db="EMBL/GenBank/DDBJ databases">
        <authorList>
            <person name="Nieuwenhuis M."/>
            <person name="Van De Peppel L.J.J."/>
        </authorList>
    </citation>
    <scope>NUCLEOTIDE SEQUENCE</scope>
    <source>
        <strain evidence="3">D49</strain>
    </source>
</reference>